<name>A0A1Q9H3X2_PHODP</name>
<dbReference type="Proteomes" id="UP000218676">
    <property type="component" value="Chromosome 1"/>
</dbReference>
<reference evidence="15" key="1">
    <citation type="journal article" date="2017" name="Genome Announc.">
        <title>Whole-Genome Sequence of Photobacterium damselae subsp. piscicida Strain 91-197, Isolated from Hybrid Striped Bass (Morone sp.) in the United States.</title>
        <authorList>
            <person name="Teru Y."/>
            <person name="Hikima J."/>
            <person name="Kono T."/>
            <person name="Sakai M."/>
            <person name="Takano T."/>
            <person name="Hawke J.P."/>
            <person name="Takeyama H."/>
            <person name="Aoki T."/>
        </authorList>
    </citation>
    <scope>NUCLEOTIDE SEQUENCE</scope>
    <source>
        <strain evidence="15">91-197</strain>
    </source>
</reference>
<sequence length="541" mass="57822">MKAFFSKLSQVVMLPIALLPAAGIMLGIGGSFTNQSMIEAYNIGILQDGTVLNSFLQIMTAAGGIVFANLPLMFAIAIAIGFARAEKGAAALAATIAYLVMNVAIAKTLSVAGMVDTTDNTVVLMGSHYTGVLADVLGIHNTLSMGVFGGLIAGGITVVLHNKYHDIKLPEFLGFFGGARFVPIVSAFSALFYGIALVFIWPFIGAGFGTIGAMLGEMTASGHGYIASFIFGIIERALIPVGLHHVFYLPLWQTEIGGTAEIAGHVYKGTQNIFFGSLANGDYSHFSSTNFMSGKFPFMMFGLPAAAYAMYTVADKENKKEVGGLLFSVALTAFLTGITEPIEFTFLFLSAPLYYFIHVPLAGLSFMIMDLLHVKVGMTFSGGFIDFALFGMLPGLTGTDNHWYYIPLLGVIYGPLYFFLFRWFILKYDIKTPGRKGSAVAVVRKKDYQASKAAGAAGSDDDQIDLMIEALGGKDNIEDVGACITRLRITVKNGDLVKDNQYWTQELGAKGLVKVGGTGIQAIYGAQAAGYKAQINSKLGK</sequence>
<evidence type="ECO:0000313" key="15">
    <source>
        <dbReference type="EMBL" id="BAX53576.1"/>
    </source>
</evidence>
<evidence type="ECO:0000313" key="16">
    <source>
        <dbReference type="EMBL" id="QOD57368.1"/>
    </source>
</evidence>
<protein>
    <submittedName>
        <fullName evidence="15">PTS system glucose-specific EIICBA component</fullName>
    </submittedName>
    <submittedName>
        <fullName evidence="16">PTS transporter subunit EIIC</fullName>
    </submittedName>
</protein>
<evidence type="ECO:0000259" key="13">
    <source>
        <dbReference type="PROSITE" id="PS51098"/>
    </source>
</evidence>
<feature type="transmembrane region" description="Helical" evidence="12">
    <location>
        <begin position="132"/>
        <end position="160"/>
    </location>
</feature>
<evidence type="ECO:0000313" key="17">
    <source>
        <dbReference type="Proteomes" id="UP000218676"/>
    </source>
</evidence>
<dbReference type="Pfam" id="PF02378">
    <property type="entry name" value="PTS_EIIC"/>
    <property type="match status" value="1"/>
</dbReference>
<keyword evidence="5" id="KW-0808">Transferase</keyword>
<dbReference type="InterPro" id="IPR018113">
    <property type="entry name" value="PTrfase_EIIB_Cys"/>
</dbReference>
<dbReference type="InterPro" id="IPR050429">
    <property type="entry name" value="PTS_Glucose_EIICBA"/>
</dbReference>
<dbReference type="PANTHER" id="PTHR30009">
    <property type="entry name" value="CYTOCHROME C-TYPE SYNTHESIS PROTEIN AND PTS TRANSMEMBRANE COMPONENT"/>
    <property type="match status" value="1"/>
</dbReference>
<evidence type="ECO:0000256" key="4">
    <source>
        <dbReference type="ARBA" id="ARBA00022597"/>
    </source>
</evidence>
<keyword evidence="8" id="KW-0418">Kinase</keyword>
<dbReference type="InterPro" id="IPR001996">
    <property type="entry name" value="PTS_IIB_1"/>
</dbReference>
<keyword evidence="9 12" id="KW-1133">Transmembrane helix</keyword>
<dbReference type="PROSITE" id="PS01035">
    <property type="entry name" value="PTS_EIIB_TYPE_1_CYS"/>
    <property type="match status" value="1"/>
</dbReference>
<dbReference type="CDD" id="cd00212">
    <property type="entry name" value="PTS_IIB_glc"/>
    <property type="match status" value="1"/>
</dbReference>
<evidence type="ECO:0000256" key="6">
    <source>
        <dbReference type="ARBA" id="ARBA00022683"/>
    </source>
</evidence>
<dbReference type="GO" id="GO:0009401">
    <property type="term" value="P:phosphoenolpyruvate-dependent sugar phosphotransferase system"/>
    <property type="evidence" value="ECO:0007669"/>
    <property type="project" value="UniProtKB-KW"/>
</dbReference>
<dbReference type="RefSeq" id="WP_044175186.1">
    <property type="nucleotide sequence ID" value="NZ_AP018045.1"/>
</dbReference>
<comment type="subcellular location">
    <subcellularLocation>
        <location evidence="1">Cell membrane</location>
        <topology evidence="1">Multi-pass membrane protein</topology>
    </subcellularLocation>
</comment>
<accession>A0A1Q9H3X2</accession>
<feature type="transmembrane region" description="Helical" evidence="12">
    <location>
        <begin position="403"/>
        <end position="425"/>
    </location>
</feature>
<evidence type="ECO:0000256" key="5">
    <source>
        <dbReference type="ARBA" id="ARBA00022679"/>
    </source>
</evidence>
<evidence type="ECO:0000256" key="2">
    <source>
        <dbReference type="ARBA" id="ARBA00022448"/>
    </source>
</evidence>
<reference evidence="17" key="2">
    <citation type="submission" date="2017-05" db="EMBL/GenBank/DDBJ databases">
        <title>Whole genome sequence of fish pathogenic bacteria, Photobacterium damselae subsp. piscicida, strain 91-197, isolated from hybrid striped bass (Morone sp.) in USA.</title>
        <authorList>
            <person name="Teru Y."/>
            <person name="Hikima J."/>
            <person name="Kono T."/>
            <person name="Sakai M."/>
            <person name="Takano T."/>
            <person name="Hawke J.P."/>
            <person name="Takeyama H."/>
            <person name="Aoki T."/>
        </authorList>
    </citation>
    <scope>NUCLEOTIDE SEQUENCE [LARGE SCALE GENOMIC DNA]</scope>
    <source>
        <strain evidence="17">91-197</strain>
    </source>
</reference>
<dbReference type="GO" id="GO:0090563">
    <property type="term" value="F:protein-phosphocysteine-sugar phosphotransferase activity"/>
    <property type="evidence" value="ECO:0007669"/>
    <property type="project" value="TreeGrafter"/>
</dbReference>
<feature type="domain" description="PTS EIIC type-1" evidence="14">
    <location>
        <begin position="1"/>
        <end position="437"/>
    </location>
</feature>
<dbReference type="InterPro" id="IPR013013">
    <property type="entry name" value="PTS_EIIC_1"/>
</dbReference>
<evidence type="ECO:0000256" key="12">
    <source>
        <dbReference type="SAM" id="Phobius"/>
    </source>
</evidence>
<dbReference type="EMBL" id="AP018045">
    <property type="protein sequence ID" value="BAX53576.1"/>
    <property type="molecule type" value="Genomic_DNA"/>
</dbReference>
<dbReference type="PANTHER" id="PTHR30009:SF20">
    <property type="entry name" value="PTS SYSTEM GLUCOSE-SPECIFIC EIICB COMPONENT-RELATED"/>
    <property type="match status" value="1"/>
</dbReference>
<evidence type="ECO:0000256" key="3">
    <source>
        <dbReference type="ARBA" id="ARBA00022475"/>
    </source>
</evidence>
<keyword evidence="4" id="KW-0762">Sugar transport</keyword>
<feature type="transmembrane region" description="Helical" evidence="12">
    <location>
        <begin position="296"/>
        <end position="314"/>
    </location>
</feature>
<evidence type="ECO:0000256" key="7">
    <source>
        <dbReference type="ARBA" id="ARBA00022692"/>
    </source>
</evidence>
<dbReference type="Proteomes" id="UP000516656">
    <property type="component" value="Chromosome 1"/>
</dbReference>
<proteinExistence type="predicted"/>
<feature type="transmembrane region" description="Helical" evidence="12">
    <location>
        <begin position="199"/>
        <end position="216"/>
    </location>
</feature>
<feature type="transmembrane region" description="Helical" evidence="12">
    <location>
        <begin position="89"/>
        <end position="112"/>
    </location>
</feature>
<dbReference type="InterPro" id="IPR003352">
    <property type="entry name" value="PTS_EIIC"/>
</dbReference>
<evidence type="ECO:0000256" key="1">
    <source>
        <dbReference type="ARBA" id="ARBA00004651"/>
    </source>
</evidence>
<reference evidence="16 18" key="3">
    <citation type="submission" date="2020-09" db="EMBL/GenBank/DDBJ databases">
        <title>Complete, closed and curated genome sequences of Photobacterium damselae subsp. piscicida isolates from Australia indicate localised evolution and additional plasmid-borne pathogenicity mechanisms.</title>
        <authorList>
            <person name="Baseggio L."/>
            <person name="Silayeva O."/>
            <person name="Buller N."/>
            <person name="Landos M."/>
            <person name="Engelstaedter J."/>
            <person name="Barnes A.C."/>
        </authorList>
    </citation>
    <scope>NUCLEOTIDE SEQUENCE [LARGE SCALE GENOMIC DNA]</scope>
    <source>
        <strain evidence="16 18">AS-16-0540-1</strain>
    </source>
</reference>
<evidence type="ECO:0000256" key="11">
    <source>
        <dbReference type="PROSITE-ProRule" id="PRU00421"/>
    </source>
</evidence>
<feature type="transmembrane region" description="Helical" evidence="12">
    <location>
        <begin position="223"/>
        <end position="243"/>
    </location>
</feature>
<dbReference type="PROSITE" id="PS51103">
    <property type="entry name" value="PTS_EIIC_TYPE_1"/>
    <property type="match status" value="1"/>
</dbReference>
<dbReference type="PROSITE" id="PS51098">
    <property type="entry name" value="PTS_EIIB_TYPE_1"/>
    <property type="match status" value="1"/>
</dbReference>
<evidence type="ECO:0000259" key="14">
    <source>
        <dbReference type="PROSITE" id="PS51103"/>
    </source>
</evidence>
<organism evidence="16 18">
    <name type="scientific">Photobacterium damsela subsp. piscicida</name>
    <name type="common">Pasteurella piscicida</name>
    <dbReference type="NCBI Taxonomy" id="38294"/>
    <lineage>
        <taxon>Bacteria</taxon>
        <taxon>Pseudomonadati</taxon>
        <taxon>Pseudomonadota</taxon>
        <taxon>Gammaproteobacteria</taxon>
        <taxon>Vibrionales</taxon>
        <taxon>Vibrionaceae</taxon>
        <taxon>Photobacterium</taxon>
    </lineage>
</organism>
<keyword evidence="10 12" id="KW-0472">Membrane</keyword>
<feature type="domain" description="PTS EIIB type-1" evidence="13">
    <location>
        <begin position="461"/>
        <end position="541"/>
    </location>
</feature>
<evidence type="ECO:0000256" key="8">
    <source>
        <dbReference type="ARBA" id="ARBA00022777"/>
    </source>
</evidence>
<keyword evidence="2" id="KW-0813">Transport</keyword>
<feature type="transmembrane region" description="Helical" evidence="12">
    <location>
        <begin position="12"/>
        <end position="32"/>
    </location>
</feature>
<evidence type="ECO:0000313" key="18">
    <source>
        <dbReference type="Proteomes" id="UP000516656"/>
    </source>
</evidence>
<keyword evidence="7 12" id="KW-0812">Transmembrane</keyword>
<dbReference type="Pfam" id="PF00367">
    <property type="entry name" value="PTS_EIIB"/>
    <property type="match status" value="1"/>
</dbReference>
<feature type="transmembrane region" description="Helical" evidence="12">
    <location>
        <begin position="376"/>
        <end position="397"/>
    </location>
</feature>
<feature type="transmembrane region" description="Helical" evidence="12">
    <location>
        <begin position="58"/>
        <end position="82"/>
    </location>
</feature>
<dbReference type="InterPro" id="IPR036878">
    <property type="entry name" value="Glu_permease_IIB"/>
</dbReference>
<dbReference type="AlphaFoldDB" id="A0A1Q9H3X2"/>
<evidence type="ECO:0000256" key="9">
    <source>
        <dbReference type="ARBA" id="ARBA00022989"/>
    </source>
</evidence>
<feature type="transmembrane region" description="Helical" evidence="12">
    <location>
        <begin position="321"/>
        <end position="338"/>
    </location>
</feature>
<evidence type="ECO:0000256" key="10">
    <source>
        <dbReference type="ARBA" id="ARBA00023136"/>
    </source>
</evidence>
<dbReference type="Gene3D" id="3.30.1360.60">
    <property type="entry name" value="Glucose permease domain IIB"/>
    <property type="match status" value="1"/>
</dbReference>
<dbReference type="GO" id="GO:0016301">
    <property type="term" value="F:kinase activity"/>
    <property type="evidence" value="ECO:0007669"/>
    <property type="project" value="UniProtKB-KW"/>
</dbReference>
<dbReference type="EMBL" id="CP061854">
    <property type="protein sequence ID" value="QOD57368.1"/>
    <property type="molecule type" value="Genomic_DNA"/>
</dbReference>
<keyword evidence="3" id="KW-1003">Cell membrane</keyword>
<feature type="transmembrane region" description="Helical" evidence="12">
    <location>
        <begin position="344"/>
        <end position="364"/>
    </location>
</feature>
<dbReference type="GO" id="GO:0005886">
    <property type="term" value="C:plasma membrane"/>
    <property type="evidence" value="ECO:0007669"/>
    <property type="project" value="UniProtKB-SubCell"/>
</dbReference>
<gene>
    <name evidence="16" type="ORF">IC627_05230</name>
    <name evidence="15" type="ORF">PDPUS_1_02202</name>
</gene>
<dbReference type="GO" id="GO:0008982">
    <property type="term" value="F:protein-N(PI)-phosphohistidine-sugar phosphotransferase activity"/>
    <property type="evidence" value="ECO:0007669"/>
    <property type="project" value="InterPro"/>
</dbReference>
<dbReference type="SUPFAM" id="SSF55604">
    <property type="entry name" value="Glucose permease domain IIB"/>
    <property type="match status" value="1"/>
</dbReference>
<dbReference type="NCBIfam" id="TIGR00826">
    <property type="entry name" value="EIIB_glc"/>
    <property type="match status" value="1"/>
</dbReference>
<feature type="active site" description="Phosphocysteine intermediate; for EIIB activity" evidence="11">
    <location>
        <position position="483"/>
    </location>
</feature>
<keyword evidence="6" id="KW-0598">Phosphotransferase system</keyword>